<feature type="transmembrane region" description="Helical" evidence="2">
    <location>
        <begin position="36"/>
        <end position="54"/>
    </location>
</feature>
<feature type="domain" description="AB hydrolase-1" evidence="3">
    <location>
        <begin position="131"/>
        <end position="218"/>
    </location>
</feature>
<dbReference type="Proteomes" id="UP001216907">
    <property type="component" value="Unassembled WGS sequence"/>
</dbReference>
<evidence type="ECO:0000313" key="4">
    <source>
        <dbReference type="EMBL" id="MDG3003360.1"/>
    </source>
</evidence>
<keyword evidence="2" id="KW-0472">Membrane</keyword>
<reference evidence="4 5" key="1">
    <citation type="submission" date="2023-03" db="EMBL/GenBank/DDBJ databases">
        <title>Paludisphaera mucosa sp. nov. a novel planctomycete from northern fen.</title>
        <authorList>
            <person name="Ivanova A."/>
        </authorList>
    </citation>
    <scope>NUCLEOTIDE SEQUENCE [LARGE SCALE GENOMIC DNA]</scope>
    <source>
        <strain evidence="4 5">Pla2</strain>
    </source>
</reference>
<dbReference type="EMBL" id="JARRAG010000001">
    <property type="protein sequence ID" value="MDG3003360.1"/>
    <property type="molecule type" value="Genomic_DNA"/>
</dbReference>
<keyword evidence="2" id="KW-0812">Transmembrane</keyword>
<organism evidence="4 5">
    <name type="scientific">Paludisphaera mucosa</name>
    <dbReference type="NCBI Taxonomy" id="3030827"/>
    <lineage>
        <taxon>Bacteria</taxon>
        <taxon>Pseudomonadati</taxon>
        <taxon>Planctomycetota</taxon>
        <taxon>Planctomycetia</taxon>
        <taxon>Isosphaerales</taxon>
        <taxon>Isosphaeraceae</taxon>
        <taxon>Paludisphaera</taxon>
    </lineage>
</organism>
<gene>
    <name evidence="4" type="ORF">PZE19_06250</name>
</gene>
<evidence type="ECO:0000256" key="2">
    <source>
        <dbReference type="SAM" id="Phobius"/>
    </source>
</evidence>
<comment type="caution">
    <text evidence="4">The sequence shown here is derived from an EMBL/GenBank/DDBJ whole genome shotgun (WGS) entry which is preliminary data.</text>
</comment>
<dbReference type="InterPro" id="IPR000073">
    <property type="entry name" value="AB_hydrolase_1"/>
</dbReference>
<evidence type="ECO:0000256" key="1">
    <source>
        <dbReference type="SAM" id="MobiDB-lite"/>
    </source>
</evidence>
<protein>
    <submittedName>
        <fullName evidence="4">Alpha/beta hydrolase</fullName>
    </submittedName>
</protein>
<keyword evidence="5" id="KW-1185">Reference proteome</keyword>
<dbReference type="PANTHER" id="PTHR12277">
    <property type="entry name" value="ALPHA/BETA HYDROLASE DOMAIN-CONTAINING PROTEIN"/>
    <property type="match status" value="1"/>
</dbReference>
<proteinExistence type="predicted"/>
<name>A0ABT6F6Y9_9BACT</name>
<keyword evidence="4" id="KW-0378">Hydrolase</keyword>
<sequence length="311" mass="33520">MATDSTLTVQENLGDPSASPPAPTTVVRLFRLAKRFLLLTGLILLGFFAALYAFQASLIFPGSSSQGKPESVVRAGVGEELVKLPTPGGQVVALFSPAQDPDGMPLADAASRPALVFFYGNAMCLAYSSLELDRFRRLGLNVIIPDYLGYGMSGGKPSEVGCRQTAEACYEFLRSRGFPAERIVVGGWSLGGAVAIDLASRRTVGGLFAFSTFTSVRGMSRTFFPLPPPAFLFIDKFDSLSKIPKLTCPILLGHGRRDPLVPFRMFERLAAAAKSPPARLVIDQAEHNDFLDLAGRRMDQAILDLAAKTDR</sequence>
<dbReference type="RefSeq" id="WP_277859713.1">
    <property type="nucleotide sequence ID" value="NZ_JARRAG010000001.1"/>
</dbReference>
<feature type="region of interest" description="Disordered" evidence="1">
    <location>
        <begin position="1"/>
        <end position="21"/>
    </location>
</feature>
<dbReference type="InterPro" id="IPR029058">
    <property type="entry name" value="AB_hydrolase_fold"/>
</dbReference>
<dbReference type="Pfam" id="PF12697">
    <property type="entry name" value="Abhydrolase_6"/>
    <property type="match status" value="1"/>
</dbReference>
<evidence type="ECO:0000259" key="3">
    <source>
        <dbReference type="Pfam" id="PF12697"/>
    </source>
</evidence>
<dbReference type="Gene3D" id="3.40.50.1820">
    <property type="entry name" value="alpha/beta hydrolase"/>
    <property type="match status" value="1"/>
</dbReference>
<keyword evidence="2" id="KW-1133">Transmembrane helix</keyword>
<evidence type="ECO:0000313" key="5">
    <source>
        <dbReference type="Proteomes" id="UP001216907"/>
    </source>
</evidence>
<dbReference type="GO" id="GO:0016787">
    <property type="term" value="F:hydrolase activity"/>
    <property type="evidence" value="ECO:0007669"/>
    <property type="project" value="UniProtKB-KW"/>
</dbReference>
<dbReference type="SUPFAM" id="SSF53474">
    <property type="entry name" value="alpha/beta-Hydrolases"/>
    <property type="match status" value="1"/>
</dbReference>
<accession>A0ABT6F6Y9</accession>
<feature type="compositionally biased region" description="Polar residues" evidence="1">
    <location>
        <begin position="1"/>
        <end position="11"/>
    </location>
</feature>